<evidence type="ECO:0000256" key="2">
    <source>
        <dbReference type="ARBA" id="ARBA00011881"/>
    </source>
</evidence>
<dbReference type="SMART" id="SM00829">
    <property type="entry name" value="PKS_ER"/>
    <property type="match status" value="1"/>
</dbReference>
<evidence type="ECO:0000256" key="6">
    <source>
        <dbReference type="ARBA" id="ARBA00022990"/>
    </source>
</evidence>
<organism evidence="8 9">
    <name type="scientific">Flavimaribacter sediminis</name>
    <dbReference type="NCBI Taxonomy" id="2865987"/>
    <lineage>
        <taxon>Bacteria</taxon>
        <taxon>Pseudomonadati</taxon>
        <taxon>Pseudomonadota</taxon>
        <taxon>Alphaproteobacteria</taxon>
        <taxon>Hyphomicrobiales</taxon>
        <taxon>Rhizobiaceae</taxon>
        <taxon>Flavimaribacter</taxon>
    </lineage>
</organism>
<feature type="domain" description="Enoyl reductase (ER)" evidence="7">
    <location>
        <begin position="10"/>
        <end position="332"/>
    </location>
</feature>
<dbReference type="PANTHER" id="PTHR44154">
    <property type="entry name" value="QUINONE OXIDOREDUCTASE"/>
    <property type="match status" value="1"/>
</dbReference>
<dbReference type="PANTHER" id="PTHR44154:SF1">
    <property type="entry name" value="QUINONE OXIDOREDUCTASE"/>
    <property type="match status" value="1"/>
</dbReference>
<evidence type="ECO:0000256" key="1">
    <source>
        <dbReference type="ARBA" id="ARBA00004496"/>
    </source>
</evidence>
<dbReference type="Proteomes" id="UP001196509">
    <property type="component" value="Unassembled WGS sequence"/>
</dbReference>
<dbReference type="InterPro" id="IPR002364">
    <property type="entry name" value="Quin_OxRdtase/zeta-crystal_CS"/>
</dbReference>
<evidence type="ECO:0000256" key="4">
    <source>
        <dbReference type="ARBA" id="ARBA00022857"/>
    </source>
</evidence>
<evidence type="ECO:0000256" key="5">
    <source>
        <dbReference type="ARBA" id="ARBA00022884"/>
    </source>
</evidence>
<reference evidence="8" key="1">
    <citation type="submission" date="2021-08" db="EMBL/GenBank/DDBJ databases">
        <title>Hoeflea bacterium WL0058 sp. nov., isolated from the sediment.</title>
        <authorList>
            <person name="Wang L."/>
            <person name="Zhang D."/>
        </authorList>
    </citation>
    <scope>NUCLEOTIDE SEQUENCE</scope>
    <source>
        <strain evidence="8">WL0058</strain>
    </source>
</reference>
<evidence type="ECO:0000259" key="7">
    <source>
        <dbReference type="SMART" id="SM00829"/>
    </source>
</evidence>
<dbReference type="InterPro" id="IPR013149">
    <property type="entry name" value="ADH-like_C"/>
</dbReference>
<dbReference type="InterPro" id="IPR011032">
    <property type="entry name" value="GroES-like_sf"/>
</dbReference>
<dbReference type="GO" id="GO:0016491">
    <property type="term" value="F:oxidoreductase activity"/>
    <property type="evidence" value="ECO:0007669"/>
    <property type="project" value="InterPro"/>
</dbReference>
<keyword evidence="5" id="KW-0694">RNA-binding</keyword>
<gene>
    <name evidence="8" type="ORF">K1W69_21710</name>
</gene>
<dbReference type="PROSITE" id="PS01162">
    <property type="entry name" value="QOR_ZETA_CRYSTAL"/>
    <property type="match status" value="1"/>
</dbReference>
<name>A0AAE2ZRW1_9HYPH</name>
<dbReference type="Gene3D" id="3.90.180.10">
    <property type="entry name" value="Medium-chain alcohol dehydrogenases, catalytic domain"/>
    <property type="match status" value="1"/>
</dbReference>
<dbReference type="InterPro" id="IPR013154">
    <property type="entry name" value="ADH-like_N"/>
</dbReference>
<dbReference type="GO" id="GO:0003723">
    <property type="term" value="F:RNA binding"/>
    <property type="evidence" value="ECO:0007669"/>
    <property type="project" value="UniProtKB-KW"/>
</dbReference>
<dbReference type="GO" id="GO:0005737">
    <property type="term" value="C:cytoplasm"/>
    <property type="evidence" value="ECO:0007669"/>
    <property type="project" value="UniProtKB-SubCell"/>
</dbReference>
<dbReference type="Pfam" id="PF08240">
    <property type="entry name" value="ADH_N"/>
    <property type="match status" value="1"/>
</dbReference>
<dbReference type="InterPro" id="IPR051603">
    <property type="entry name" value="Zinc-ADH_QOR/CCCR"/>
</dbReference>
<accession>A0AAE2ZRW1</accession>
<dbReference type="SUPFAM" id="SSF50129">
    <property type="entry name" value="GroES-like"/>
    <property type="match status" value="1"/>
</dbReference>
<evidence type="ECO:0000313" key="9">
    <source>
        <dbReference type="Proteomes" id="UP001196509"/>
    </source>
</evidence>
<dbReference type="InterPro" id="IPR036291">
    <property type="entry name" value="NAD(P)-bd_dom_sf"/>
</dbReference>
<protein>
    <submittedName>
        <fullName evidence="8">Zinc-binding dehydrogenase</fullName>
    </submittedName>
</protein>
<keyword evidence="9" id="KW-1185">Reference proteome</keyword>
<dbReference type="GO" id="GO:0008270">
    <property type="term" value="F:zinc ion binding"/>
    <property type="evidence" value="ECO:0007669"/>
    <property type="project" value="InterPro"/>
</dbReference>
<dbReference type="AlphaFoldDB" id="A0AAE2ZRW1"/>
<comment type="subcellular location">
    <subcellularLocation>
        <location evidence="1">Cytoplasm</location>
    </subcellularLocation>
</comment>
<keyword evidence="4" id="KW-0521">NADP</keyword>
<evidence type="ECO:0000313" key="8">
    <source>
        <dbReference type="EMBL" id="MBW8639826.1"/>
    </source>
</evidence>
<dbReference type="RefSeq" id="WP_220230528.1">
    <property type="nucleotide sequence ID" value="NZ_JAICBX010000004.1"/>
</dbReference>
<comment type="subunit">
    <text evidence="2">Homotetramer.</text>
</comment>
<comment type="caution">
    <text evidence="8">The sequence shown here is derived from an EMBL/GenBank/DDBJ whole genome shotgun (WGS) entry which is preliminary data.</text>
</comment>
<dbReference type="InterPro" id="IPR020843">
    <property type="entry name" value="ER"/>
</dbReference>
<proteinExistence type="predicted"/>
<dbReference type="Pfam" id="PF00107">
    <property type="entry name" value="ADH_zinc_N"/>
    <property type="match status" value="1"/>
</dbReference>
<sequence>MRAIVFNEHGPFENLQEAEIPQPEAGPGQLLLRVKAVSLNGFDPMVMRGIPGLRTPLPMIPGADISAEVVEFGPDVDQSKFSLGQRVAINPSNDRGMMGETLRGGMCEFIAVDQSQILPIPDDVTDVQAACLPTAYATAYRMLFSRGGVKSGESILILGASGGVGTCCIQLAKAAGCHVIAVTSSKDKAEKLKAIGADDVVDASETSYVDFVIDKFGKPRTKGPTGGVDVCVNYSGGDSWAECFKVVKRDGRILTCGATAGYDPKTDIRYIWSFEQTIIGSNGWRQSDHERMLDMIAKGELDPVIDRVVPMSDVQSAMRDLHDRKVTGKVVLTVPQ</sequence>
<dbReference type="EMBL" id="JAICBX010000004">
    <property type="protein sequence ID" value="MBW8639826.1"/>
    <property type="molecule type" value="Genomic_DNA"/>
</dbReference>
<evidence type="ECO:0000256" key="3">
    <source>
        <dbReference type="ARBA" id="ARBA00022490"/>
    </source>
</evidence>
<keyword evidence="3" id="KW-0963">Cytoplasm</keyword>
<dbReference type="SUPFAM" id="SSF51735">
    <property type="entry name" value="NAD(P)-binding Rossmann-fold domains"/>
    <property type="match status" value="1"/>
</dbReference>
<keyword evidence="6" id="KW-0007">Acetylation</keyword>